<keyword evidence="4" id="KW-1185">Reference proteome</keyword>
<sequence>MSIAPISPVGQPEAAPAPARVPLAREALWALVVAVVVAGLGAPFGLLWSKLAPHVELVQTQYGPYPIEGEPEGYWADDGWFILMSIGMGIVIAVVAWLLLRRFRGPILLAALVVGSAGASVLGAWLGNKIGWAHYLDLATHAPENTHIFRPVKLRTGTSSLLFGFIPWVRGTMLVQALAAAAVYTGLAGFHASPTLRYDNMPVEYLDQPAPPPGYYPGADAGQSSEPDPGAYPAPGFHPAPGAHPDSGADEAAGRPAPGDGSASEGQPAPEDASGHSPTAGDGHSSTAGQSGPEGIDPARSESDDPPAPGGSQPGQPRP</sequence>
<feature type="compositionally biased region" description="Low complexity" evidence="1">
    <location>
        <begin position="216"/>
        <end position="229"/>
    </location>
</feature>
<evidence type="ECO:0000256" key="1">
    <source>
        <dbReference type="SAM" id="MobiDB-lite"/>
    </source>
</evidence>
<evidence type="ECO:0000313" key="3">
    <source>
        <dbReference type="EMBL" id="GAA2342367.1"/>
    </source>
</evidence>
<dbReference type="Proteomes" id="UP001501444">
    <property type="component" value="Unassembled WGS sequence"/>
</dbReference>
<gene>
    <name evidence="3" type="ORF">GCM10010170_026430</name>
</gene>
<comment type="caution">
    <text evidence="3">The sequence shown here is derived from an EMBL/GenBank/DDBJ whole genome shotgun (WGS) entry which is preliminary data.</text>
</comment>
<protein>
    <recommendedName>
        <fullName evidence="5">DUF2567 domain-containing protein</fullName>
    </recommendedName>
</protein>
<evidence type="ECO:0008006" key="5">
    <source>
        <dbReference type="Google" id="ProtNLM"/>
    </source>
</evidence>
<dbReference type="EMBL" id="BAAARV010000022">
    <property type="protein sequence ID" value="GAA2342367.1"/>
    <property type="molecule type" value="Genomic_DNA"/>
</dbReference>
<proteinExistence type="predicted"/>
<keyword evidence="2" id="KW-0812">Transmembrane</keyword>
<keyword evidence="2" id="KW-1133">Transmembrane helix</keyword>
<feature type="transmembrane region" description="Helical" evidence="2">
    <location>
        <begin position="27"/>
        <end position="48"/>
    </location>
</feature>
<organism evidence="3 4">
    <name type="scientific">Dactylosporangium salmoneum</name>
    <dbReference type="NCBI Taxonomy" id="53361"/>
    <lineage>
        <taxon>Bacteria</taxon>
        <taxon>Bacillati</taxon>
        <taxon>Actinomycetota</taxon>
        <taxon>Actinomycetes</taxon>
        <taxon>Micromonosporales</taxon>
        <taxon>Micromonosporaceae</taxon>
        <taxon>Dactylosporangium</taxon>
    </lineage>
</organism>
<feature type="region of interest" description="Disordered" evidence="1">
    <location>
        <begin position="209"/>
        <end position="319"/>
    </location>
</feature>
<reference evidence="4" key="1">
    <citation type="journal article" date="2019" name="Int. J. Syst. Evol. Microbiol.">
        <title>The Global Catalogue of Microorganisms (GCM) 10K type strain sequencing project: providing services to taxonomists for standard genome sequencing and annotation.</title>
        <authorList>
            <consortium name="The Broad Institute Genomics Platform"/>
            <consortium name="The Broad Institute Genome Sequencing Center for Infectious Disease"/>
            <person name="Wu L."/>
            <person name="Ma J."/>
        </authorList>
    </citation>
    <scope>NUCLEOTIDE SEQUENCE [LARGE SCALE GENOMIC DNA]</scope>
    <source>
        <strain evidence="4">JCM 3272</strain>
    </source>
</reference>
<evidence type="ECO:0000313" key="4">
    <source>
        <dbReference type="Proteomes" id="UP001501444"/>
    </source>
</evidence>
<feature type="transmembrane region" description="Helical" evidence="2">
    <location>
        <begin position="107"/>
        <end position="126"/>
    </location>
</feature>
<accession>A0ABP5SZM5</accession>
<feature type="transmembrane region" description="Helical" evidence="2">
    <location>
        <begin position="173"/>
        <end position="192"/>
    </location>
</feature>
<keyword evidence="2" id="KW-0472">Membrane</keyword>
<feature type="compositionally biased region" description="Low complexity" evidence="1">
    <location>
        <begin position="310"/>
        <end position="319"/>
    </location>
</feature>
<feature type="transmembrane region" description="Helical" evidence="2">
    <location>
        <begin position="80"/>
        <end position="100"/>
    </location>
</feature>
<name>A0ABP5SZM5_9ACTN</name>
<evidence type="ECO:0000256" key="2">
    <source>
        <dbReference type="SAM" id="Phobius"/>
    </source>
</evidence>
<dbReference type="RefSeq" id="WP_344612616.1">
    <property type="nucleotide sequence ID" value="NZ_BAAARV010000022.1"/>
</dbReference>